<evidence type="ECO:0000256" key="7">
    <source>
        <dbReference type="PROSITE-ProRule" id="PRU01091"/>
    </source>
</evidence>
<dbReference type="GO" id="GO:0000976">
    <property type="term" value="F:transcription cis-regulatory region binding"/>
    <property type="evidence" value="ECO:0007669"/>
    <property type="project" value="TreeGrafter"/>
</dbReference>
<accession>B1ZUL4</accession>
<protein>
    <submittedName>
        <fullName evidence="10">Two component transcriptional regulator, winged helix family</fullName>
    </submittedName>
</protein>
<dbReference type="EMBL" id="CP001032">
    <property type="protein sequence ID" value="ACB74898.1"/>
    <property type="molecule type" value="Genomic_DNA"/>
</dbReference>
<keyword evidence="1 6" id="KW-0597">Phosphoprotein</keyword>
<dbReference type="SUPFAM" id="SSF52172">
    <property type="entry name" value="CheY-like"/>
    <property type="match status" value="1"/>
</dbReference>
<dbReference type="GO" id="GO:0005829">
    <property type="term" value="C:cytosol"/>
    <property type="evidence" value="ECO:0007669"/>
    <property type="project" value="TreeGrafter"/>
</dbReference>
<evidence type="ECO:0000256" key="4">
    <source>
        <dbReference type="ARBA" id="ARBA00023125"/>
    </source>
</evidence>
<dbReference type="InterPro" id="IPR011006">
    <property type="entry name" value="CheY-like_superfamily"/>
</dbReference>
<keyword evidence="5" id="KW-0804">Transcription</keyword>
<evidence type="ECO:0000256" key="3">
    <source>
        <dbReference type="ARBA" id="ARBA00023015"/>
    </source>
</evidence>
<dbReference type="GO" id="GO:0006355">
    <property type="term" value="P:regulation of DNA-templated transcription"/>
    <property type="evidence" value="ECO:0007669"/>
    <property type="project" value="InterPro"/>
</dbReference>
<dbReference type="Pfam" id="PF00486">
    <property type="entry name" value="Trans_reg_C"/>
    <property type="match status" value="1"/>
</dbReference>
<dbReference type="STRING" id="452637.Oter_1614"/>
<feature type="domain" description="Response regulatory" evidence="8">
    <location>
        <begin position="2"/>
        <end position="116"/>
    </location>
</feature>
<name>B1ZUL4_OPITP</name>
<keyword evidence="3" id="KW-0805">Transcription regulation</keyword>
<reference evidence="10 11" key="1">
    <citation type="journal article" date="2011" name="J. Bacteriol.">
        <title>Genome sequence of the verrucomicrobium Opitutus terrae PB90-1, an abundant inhabitant of rice paddy soil ecosystems.</title>
        <authorList>
            <person name="van Passel M.W."/>
            <person name="Kant R."/>
            <person name="Palva A."/>
            <person name="Copeland A."/>
            <person name="Lucas S."/>
            <person name="Lapidus A."/>
            <person name="Glavina del Rio T."/>
            <person name="Pitluck S."/>
            <person name="Goltsman E."/>
            <person name="Clum A."/>
            <person name="Sun H."/>
            <person name="Schmutz J."/>
            <person name="Larimer F.W."/>
            <person name="Land M.L."/>
            <person name="Hauser L."/>
            <person name="Kyrpides N."/>
            <person name="Mikhailova N."/>
            <person name="Richardson P.P."/>
            <person name="Janssen P.H."/>
            <person name="de Vos W.M."/>
            <person name="Smidt H."/>
        </authorList>
    </citation>
    <scope>NUCLEOTIDE SEQUENCE [LARGE SCALE GENOMIC DNA]</scope>
    <source>
        <strain evidence="11">DSM 11246 / JCM 15787 / PB90-1</strain>
    </source>
</reference>
<dbReference type="PANTHER" id="PTHR48111">
    <property type="entry name" value="REGULATOR OF RPOS"/>
    <property type="match status" value="1"/>
</dbReference>
<dbReference type="InterPro" id="IPR036388">
    <property type="entry name" value="WH-like_DNA-bd_sf"/>
</dbReference>
<dbReference type="CDD" id="cd00383">
    <property type="entry name" value="trans_reg_C"/>
    <property type="match status" value="1"/>
</dbReference>
<evidence type="ECO:0000256" key="6">
    <source>
        <dbReference type="PROSITE-ProRule" id="PRU00169"/>
    </source>
</evidence>
<keyword evidence="11" id="KW-1185">Reference proteome</keyword>
<dbReference type="PROSITE" id="PS51755">
    <property type="entry name" value="OMPR_PHOB"/>
    <property type="match status" value="1"/>
</dbReference>
<dbReference type="Proteomes" id="UP000007013">
    <property type="component" value="Chromosome"/>
</dbReference>
<dbReference type="Gene3D" id="6.10.250.690">
    <property type="match status" value="1"/>
</dbReference>
<dbReference type="PROSITE" id="PS50110">
    <property type="entry name" value="RESPONSE_REGULATORY"/>
    <property type="match status" value="1"/>
</dbReference>
<dbReference type="eggNOG" id="COG0745">
    <property type="taxonomic scope" value="Bacteria"/>
</dbReference>
<dbReference type="Gene3D" id="3.40.50.2300">
    <property type="match status" value="1"/>
</dbReference>
<dbReference type="InterPro" id="IPR039420">
    <property type="entry name" value="WalR-like"/>
</dbReference>
<organism evidence="10 11">
    <name type="scientific">Opitutus terrae (strain DSM 11246 / JCM 15787 / PB90-1)</name>
    <dbReference type="NCBI Taxonomy" id="452637"/>
    <lineage>
        <taxon>Bacteria</taxon>
        <taxon>Pseudomonadati</taxon>
        <taxon>Verrucomicrobiota</taxon>
        <taxon>Opitutia</taxon>
        <taxon>Opitutales</taxon>
        <taxon>Opitutaceae</taxon>
        <taxon>Opitutus</taxon>
    </lineage>
</organism>
<feature type="DNA-binding region" description="OmpR/PhoB-type" evidence="7">
    <location>
        <begin position="125"/>
        <end position="223"/>
    </location>
</feature>
<evidence type="ECO:0000256" key="2">
    <source>
        <dbReference type="ARBA" id="ARBA00023012"/>
    </source>
</evidence>
<keyword evidence="2" id="KW-0902">Two-component regulatory system</keyword>
<dbReference type="Pfam" id="PF00072">
    <property type="entry name" value="Response_reg"/>
    <property type="match status" value="1"/>
</dbReference>
<evidence type="ECO:0000313" key="10">
    <source>
        <dbReference type="EMBL" id="ACB74898.1"/>
    </source>
</evidence>
<dbReference type="GO" id="GO:0032993">
    <property type="term" value="C:protein-DNA complex"/>
    <property type="evidence" value="ECO:0007669"/>
    <property type="project" value="TreeGrafter"/>
</dbReference>
<evidence type="ECO:0000313" key="11">
    <source>
        <dbReference type="Proteomes" id="UP000007013"/>
    </source>
</evidence>
<dbReference type="InterPro" id="IPR001867">
    <property type="entry name" value="OmpR/PhoB-type_DNA-bd"/>
</dbReference>
<gene>
    <name evidence="10" type="ordered locus">Oter_1614</name>
</gene>
<feature type="domain" description="OmpR/PhoB-type" evidence="9">
    <location>
        <begin position="125"/>
        <end position="223"/>
    </location>
</feature>
<dbReference type="RefSeq" id="WP_012374435.1">
    <property type="nucleotide sequence ID" value="NC_010571.1"/>
</dbReference>
<dbReference type="KEGG" id="ote:Oter_1614"/>
<dbReference type="FunFam" id="1.10.10.10:FF:000005">
    <property type="entry name" value="Two-component system response regulator"/>
    <property type="match status" value="1"/>
</dbReference>
<sequence>MRILVIEDEAQLARHIVRALTRHGHVASAELDGEKGLQSVLRDPPDLVVLDLNLPGVDGLAVLARLREANSPARVLILTARSEVEHRVKGLKAGADDYLPKPFSLDELVARIEALGRRGATPTAADFLKVADLQMDVQHRRVSRAARPVALSPREFDVLQVLMQEPGRVFSRTELCERVWQRDHQYDTRTVEIFIARLRKKVDSGFNAPLIHTLRSIGYTIRGPVA</sequence>
<dbReference type="OrthoDB" id="9790454at2"/>
<dbReference type="AlphaFoldDB" id="B1ZUL4"/>
<evidence type="ECO:0000259" key="8">
    <source>
        <dbReference type="PROSITE" id="PS50110"/>
    </source>
</evidence>
<proteinExistence type="predicted"/>
<keyword evidence="4 7" id="KW-0238">DNA-binding</keyword>
<dbReference type="InterPro" id="IPR001789">
    <property type="entry name" value="Sig_transdc_resp-reg_receiver"/>
</dbReference>
<dbReference type="GO" id="GO:0000156">
    <property type="term" value="F:phosphorelay response regulator activity"/>
    <property type="evidence" value="ECO:0007669"/>
    <property type="project" value="TreeGrafter"/>
</dbReference>
<evidence type="ECO:0000256" key="1">
    <source>
        <dbReference type="ARBA" id="ARBA00022553"/>
    </source>
</evidence>
<dbReference type="SMART" id="SM00448">
    <property type="entry name" value="REC"/>
    <property type="match status" value="1"/>
</dbReference>
<evidence type="ECO:0000259" key="9">
    <source>
        <dbReference type="PROSITE" id="PS51755"/>
    </source>
</evidence>
<dbReference type="PANTHER" id="PTHR48111:SF56">
    <property type="entry name" value="TETRATHIONATE RESPONSE REGULATORY PROTEIN TTRR"/>
    <property type="match status" value="1"/>
</dbReference>
<dbReference type="SMART" id="SM00862">
    <property type="entry name" value="Trans_reg_C"/>
    <property type="match status" value="1"/>
</dbReference>
<dbReference type="HOGENOM" id="CLU_000445_30_4_0"/>
<dbReference type="Gene3D" id="1.10.10.10">
    <property type="entry name" value="Winged helix-like DNA-binding domain superfamily/Winged helix DNA-binding domain"/>
    <property type="match status" value="1"/>
</dbReference>
<evidence type="ECO:0000256" key="5">
    <source>
        <dbReference type="ARBA" id="ARBA00023163"/>
    </source>
</evidence>
<feature type="modified residue" description="4-aspartylphosphate" evidence="6">
    <location>
        <position position="51"/>
    </location>
</feature>